<feature type="domain" description="Calcineurin-like phosphoesterase" evidence="5">
    <location>
        <begin position="1"/>
        <end position="194"/>
    </location>
</feature>
<evidence type="ECO:0000256" key="2">
    <source>
        <dbReference type="ARBA" id="ARBA00022801"/>
    </source>
</evidence>
<dbReference type="EMBL" id="MLCO01000346">
    <property type="protein sequence ID" value="ONG45574.1"/>
    <property type="molecule type" value="Genomic_DNA"/>
</dbReference>
<keyword evidence="7" id="KW-1185">Reference proteome</keyword>
<dbReference type="Gene3D" id="3.30.750.180">
    <property type="entry name" value="GpdQ, beta-strand dimerisation domain"/>
    <property type="match status" value="1"/>
</dbReference>
<evidence type="ECO:0000256" key="3">
    <source>
        <dbReference type="ARBA" id="ARBA00023004"/>
    </source>
</evidence>
<keyword evidence="3" id="KW-0408">Iron</keyword>
<dbReference type="PANTHER" id="PTHR42988:SF2">
    <property type="entry name" value="CYCLIC NUCLEOTIDE PHOSPHODIESTERASE CBUA0032-RELATED"/>
    <property type="match status" value="1"/>
</dbReference>
<dbReference type="PANTHER" id="PTHR42988">
    <property type="entry name" value="PHOSPHOHYDROLASE"/>
    <property type="match status" value="1"/>
</dbReference>
<evidence type="ECO:0000313" key="6">
    <source>
        <dbReference type="EMBL" id="ONG45574.1"/>
    </source>
</evidence>
<keyword evidence="1" id="KW-0479">Metal-binding</keyword>
<keyword evidence="2" id="KW-0378">Hydrolase</keyword>
<dbReference type="RefSeq" id="WP_076960241.1">
    <property type="nucleotide sequence ID" value="NZ_MLCO01000346.1"/>
</dbReference>
<dbReference type="InterPro" id="IPR042281">
    <property type="entry name" value="GpdQ_beta-strand"/>
</dbReference>
<dbReference type="GO" id="GO:0004112">
    <property type="term" value="F:cyclic-nucleotide phosphodiesterase activity"/>
    <property type="evidence" value="ECO:0007669"/>
    <property type="project" value="InterPro"/>
</dbReference>
<reference evidence="6 7" key="1">
    <citation type="submission" date="2016-10" db="EMBL/GenBank/DDBJ databases">
        <title>Draft Genome sequence of Roseomonas sp. strain M3.</title>
        <authorList>
            <person name="Subhash Y."/>
            <person name="Lee S."/>
        </authorList>
    </citation>
    <scope>NUCLEOTIDE SEQUENCE [LARGE SCALE GENOMIC DNA]</scope>
    <source>
        <strain evidence="6 7">M3</strain>
    </source>
</reference>
<comment type="caution">
    <text evidence="6">The sequence shown here is derived from an EMBL/GenBank/DDBJ whole genome shotgun (WGS) entry which is preliminary data.</text>
</comment>
<dbReference type="Pfam" id="PF00149">
    <property type="entry name" value="Metallophos"/>
    <property type="match status" value="1"/>
</dbReference>
<gene>
    <name evidence="6" type="ORF">BKE38_26360</name>
</gene>
<dbReference type="AlphaFoldDB" id="A0A1V2GUM1"/>
<dbReference type="InterPro" id="IPR004843">
    <property type="entry name" value="Calcineurin-like_PHP"/>
</dbReference>
<evidence type="ECO:0000259" key="5">
    <source>
        <dbReference type="Pfam" id="PF00149"/>
    </source>
</evidence>
<accession>A0A1V2GUM1</accession>
<dbReference type="InterPro" id="IPR029052">
    <property type="entry name" value="Metallo-depent_PP-like"/>
</dbReference>
<evidence type="ECO:0000313" key="7">
    <source>
        <dbReference type="Proteomes" id="UP000188879"/>
    </source>
</evidence>
<dbReference type="Proteomes" id="UP000188879">
    <property type="component" value="Unassembled WGS sequence"/>
</dbReference>
<dbReference type="OrthoDB" id="651281at2"/>
<dbReference type="InterPro" id="IPR050884">
    <property type="entry name" value="CNP_phosphodiesterase-III"/>
</dbReference>
<protein>
    <submittedName>
        <fullName evidence="6">Phosphodiesterase</fullName>
    </submittedName>
</protein>
<dbReference type="GO" id="GO:0046872">
    <property type="term" value="F:metal ion binding"/>
    <property type="evidence" value="ECO:0007669"/>
    <property type="project" value="UniProtKB-KW"/>
</dbReference>
<organism evidence="6 7">
    <name type="scientific">Teichococcus deserti</name>
    <dbReference type="NCBI Taxonomy" id="1817963"/>
    <lineage>
        <taxon>Bacteria</taxon>
        <taxon>Pseudomonadati</taxon>
        <taxon>Pseudomonadota</taxon>
        <taxon>Alphaproteobacteria</taxon>
        <taxon>Acetobacterales</taxon>
        <taxon>Roseomonadaceae</taxon>
        <taxon>Roseomonas</taxon>
    </lineage>
</organism>
<evidence type="ECO:0000256" key="4">
    <source>
        <dbReference type="ARBA" id="ARBA00025742"/>
    </source>
</evidence>
<comment type="similarity">
    <text evidence="4">Belongs to the cyclic nucleotide phosphodiesterase class-III family.</text>
</comment>
<name>A0A1V2GUM1_9PROT</name>
<dbReference type="SUPFAM" id="SSF56300">
    <property type="entry name" value="Metallo-dependent phosphatases"/>
    <property type="match status" value="1"/>
</dbReference>
<sequence>MWIAQISDPHLRPEGVFYNGVVDPAAALALAVQQINRLTPRPDLVLLTGDVAETGTAEEYALARKLLGRLEMPCLAIPGNHDLREPFRDAFAGTPRQGPLHDAAGQFGAVRVVALDVTVPGQHHGEADAASLAWLRATLAEEPGRPTVVMLHQPPIDSGIPYLDAYNCRGAGALESVIRDFPCVERVLCGHVHRTMLQRFAGTLLCTAPSLGTAIALRPYPEAEAASYLEPPGFLLHHWDGKTMLTHAVPLGVFPGPYGFA</sequence>
<dbReference type="InterPro" id="IPR026575">
    <property type="entry name" value="GpdQ/CpdA-like"/>
</dbReference>
<dbReference type="CDD" id="cd07402">
    <property type="entry name" value="MPP_GpdQ"/>
    <property type="match status" value="1"/>
</dbReference>
<evidence type="ECO:0000256" key="1">
    <source>
        <dbReference type="ARBA" id="ARBA00022723"/>
    </source>
</evidence>
<dbReference type="InterPro" id="IPR042283">
    <property type="entry name" value="GpdQ_catalytic"/>
</dbReference>
<dbReference type="Gene3D" id="3.60.21.40">
    <property type="entry name" value="GpdQ, catalytic alpha/beta sandwich domain"/>
    <property type="match status" value="1"/>
</dbReference>
<proteinExistence type="inferred from homology"/>